<dbReference type="SUPFAM" id="SSF102405">
    <property type="entry name" value="MCP/YpsA-like"/>
    <property type="match status" value="1"/>
</dbReference>
<dbReference type="PIRSF" id="PIRSF021290">
    <property type="entry name" value="DUF1273"/>
    <property type="match status" value="1"/>
</dbReference>
<keyword evidence="3" id="KW-1185">Reference proteome</keyword>
<dbReference type="PANTHER" id="PTHR38440">
    <property type="entry name" value="UPF0398 PROTEIN YPSA"/>
    <property type="match status" value="1"/>
</dbReference>
<proteinExistence type="inferred from homology"/>
<protein>
    <recommendedName>
        <fullName evidence="1">UPF0398 protein Q757_04655</fullName>
    </recommendedName>
</protein>
<accession>A0ABR4XR41</accession>
<evidence type="ECO:0000256" key="1">
    <source>
        <dbReference type="HAMAP-Rule" id="MF_01575"/>
    </source>
</evidence>
<comment type="caution">
    <text evidence="2">The sequence shown here is derived from an EMBL/GenBank/DDBJ whole genome shotgun (WGS) entry which is preliminary data.</text>
</comment>
<dbReference type="NCBIfam" id="NF010181">
    <property type="entry name" value="PRK13660.1"/>
    <property type="match status" value="1"/>
</dbReference>
<evidence type="ECO:0000313" key="2">
    <source>
        <dbReference type="EMBL" id="KGO31850.1"/>
    </source>
</evidence>
<sequence>MQKRLWITGYRAFELNIFSEKDPKIQVIKRALRDKIIEKIENEQSEDSFWVISGGQMGVEQFAAEIVYDLKKDFPQLKNAIMLPFTDFSSRWNQQHQEALEFLIQRADFSDHVFNKKYSSPLQLRQYQRFMFEHTDQALLIYDPQFPGKSQYDYSFIQEQQKKREDYRLDLVDFDYLTDLAQEMEEEKRPW</sequence>
<dbReference type="InterPro" id="IPR010697">
    <property type="entry name" value="YspA"/>
</dbReference>
<comment type="similarity">
    <text evidence="1">Belongs to the UPF0398 family.</text>
</comment>
<organism evidence="2 3">
    <name type="scientific">Oenococcus alcoholitolerans</name>
    <dbReference type="NCBI Taxonomy" id="931074"/>
    <lineage>
        <taxon>Bacteria</taxon>
        <taxon>Bacillati</taxon>
        <taxon>Bacillota</taxon>
        <taxon>Bacilli</taxon>
        <taxon>Lactobacillales</taxon>
        <taxon>Lactobacillaceae</taxon>
        <taxon>Oenococcus</taxon>
    </lineage>
</organism>
<gene>
    <name evidence="2" type="ORF">Q757_04655</name>
</gene>
<dbReference type="Proteomes" id="UP000030023">
    <property type="component" value="Unassembled WGS sequence"/>
</dbReference>
<reference evidence="2 3" key="1">
    <citation type="journal article" date="2014" name="Antonie Van Leeuwenhoek">
        <title>Oenococcus alcoholitolerans sp. nov., a lactic acid bacteria isolated from cachaca and ethanol fermentation processes.</title>
        <authorList>
            <person name="Badotti F."/>
            <person name="Moreira A.P."/>
            <person name="Tonon L.A."/>
            <person name="de Lucena B.T."/>
            <person name="Gomes Fde C."/>
            <person name="Kruger R."/>
            <person name="Thompson C.C."/>
            <person name="de Morais M.A.Jr."/>
            <person name="Rosa C.A."/>
            <person name="Thompson F.L."/>
        </authorList>
    </citation>
    <scope>NUCLEOTIDE SEQUENCE [LARGE SCALE GENOMIC DNA]</scope>
    <source>
        <strain evidence="2 3">UFRJ-M7.2.18</strain>
    </source>
</reference>
<dbReference type="PANTHER" id="PTHR38440:SF1">
    <property type="entry name" value="UPF0398 PROTEIN SPR0331"/>
    <property type="match status" value="1"/>
</dbReference>
<dbReference type="Pfam" id="PF06908">
    <property type="entry name" value="YpsA"/>
    <property type="match status" value="1"/>
</dbReference>
<name>A0ABR4XR41_9LACO</name>
<dbReference type="Gene3D" id="3.40.50.450">
    <property type="match status" value="1"/>
</dbReference>
<dbReference type="EMBL" id="AXCV01000184">
    <property type="protein sequence ID" value="KGO31850.1"/>
    <property type="molecule type" value="Genomic_DNA"/>
</dbReference>
<evidence type="ECO:0000313" key="3">
    <source>
        <dbReference type="Proteomes" id="UP000030023"/>
    </source>
</evidence>
<dbReference type="HAMAP" id="MF_01575">
    <property type="entry name" value="UPF0398"/>
    <property type="match status" value="1"/>
</dbReference>